<organism evidence="1 2">
    <name type="scientific">Duganella callida</name>
    <dbReference type="NCBI Taxonomy" id="2561932"/>
    <lineage>
        <taxon>Bacteria</taxon>
        <taxon>Pseudomonadati</taxon>
        <taxon>Pseudomonadota</taxon>
        <taxon>Betaproteobacteria</taxon>
        <taxon>Burkholderiales</taxon>
        <taxon>Oxalobacteraceae</taxon>
        <taxon>Telluria group</taxon>
        <taxon>Duganella</taxon>
    </lineage>
</organism>
<dbReference type="Proteomes" id="UP000297729">
    <property type="component" value="Unassembled WGS sequence"/>
</dbReference>
<dbReference type="RefSeq" id="WP_135200582.1">
    <property type="nucleotide sequence ID" value="NZ_SPVG01000053.1"/>
</dbReference>
<name>A0A4Y9SUY5_9BURK</name>
<reference evidence="1 2" key="1">
    <citation type="submission" date="2019-03" db="EMBL/GenBank/DDBJ databases">
        <title>Draft Genome Sequence of Duganella callidus sp. nov., a Novel Duganella Species Isolated from Cultivated Soil.</title>
        <authorList>
            <person name="Raths R."/>
            <person name="Peta V."/>
            <person name="Bucking H."/>
        </authorList>
    </citation>
    <scope>NUCLEOTIDE SEQUENCE [LARGE SCALE GENOMIC DNA]</scope>
    <source>
        <strain evidence="1 2">DN04</strain>
    </source>
</reference>
<evidence type="ECO:0000313" key="2">
    <source>
        <dbReference type="Proteomes" id="UP000297729"/>
    </source>
</evidence>
<protein>
    <submittedName>
        <fullName evidence="1">Uncharacterized protein</fullName>
    </submittedName>
</protein>
<dbReference type="EMBL" id="SPVG01000053">
    <property type="protein sequence ID" value="TFW28463.1"/>
    <property type="molecule type" value="Genomic_DNA"/>
</dbReference>
<dbReference type="AlphaFoldDB" id="A0A4Y9SUY5"/>
<keyword evidence="2" id="KW-1185">Reference proteome</keyword>
<comment type="caution">
    <text evidence="1">The sequence shown here is derived from an EMBL/GenBank/DDBJ whole genome shotgun (WGS) entry which is preliminary data.</text>
</comment>
<accession>A0A4Y9SUY5</accession>
<gene>
    <name evidence="1" type="ORF">E4L98_05595</name>
</gene>
<proteinExistence type="predicted"/>
<sequence>MIHLIYSNGERIEPPAAPAPVKAVSPAWKPYALSLNLDPVRAGPSPSWPAARHVLPDLQLDREQARAVRAGVPLTIRVEP</sequence>
<evidence type="ECO:0000313" key="1">
    <source>
        <dbReference type="EMBL" id="TFW28463.1"/>
    </source>
</evidence>